<proteinExistence type="predicted"/>
<keyword evidence="1" id="KW-0808">Transferase</keyword>
<sequence length="238" mass="27442">MKVDVYGAIFYDIYIYGDEPHNSKIIEVPGGSGFNIAYLLYKLGYEINFKGFLGNDYKGEYLKRIIPFHPEVKNEKTAVFISKNDIPIAVERKINESEYNDLRKNADIAIITTEISKEELKRIEKLNYKKVFFDIGPRPFISNGIFEKAFIIGTENECKYRKCDVIKIGEKGVIYKKKIFSSNKKIANYKIGLGDIFDGLFIDNYLKRKSIESSIINAIKRLEKVLDMPTAYNKIKAL</sequence>
<evidence type="ECO:0000313" key="2">
    <source>
        <dbReference type="Proteomes" id="UP000184334"/>
    </source>
</evidence>
<protein>
    <submittedName>
        <fullName evidence="1">Sugar or nucleoside kinase, ribokinase family</fullName>
    </submittedName>
</protein>
<keyword evidence="1" id="KW-0418">Kinase</keyword>
<dbReference type="GO" id="GO:0016301">
    <property type="term" value="F:kinase activity"/>
    <property type="evidence" value="ECO:0007669"/>
    <property type="project" value="UniProtKB-KW"/>
</dbReference>
<dbReference type="Proteomes" id="UP000184334">
    <property type="component" value="Unassembled WGS sequence"/>
</dbReference>
<dbReference type="InterPro" id="IPR002173">
    <property type="entry name" value="Carboh/pur_kinase_PfkB_CS"/>
</dbReference>
<dbReference type="PROSITE" id="PS00583">
    <property type="entry name" value="PFKB_KINASES_1"/>
    <property type="match status" value="1"/>
</dbReference>
<reference evidence="1" key="1">
    <citation type="submission" date="2016-11" db="EMBL/GenBank/DDBJ databases">
        <authorList>
            <person name="Varghese N."/>
            <person name="Submissions S."/>
        </authorList>
    </citation>
    <scope>NUCLEOTIDE SEQUENCE [LARGE SCALE GENOMIC DNA]</scope>
    <source>
        <strain evidence="1">DSM 16785</strain>
    </source>
</reference>
<name>A0A1M5AWK5_MARH1</name>
<dbReference type="STRING" id="1122195.SAMN02745164_02279"/>
<organism evidence="1 2">
    <name type="scientific">Marinitoga hydrogenitolerans (strain DSM 16785 / JCM 12826 / AT1271)</name>
    <dbReference type="NCBI Taxonomy" id="1122195"/>
    <lineage>
        <taxon>Bacteria</taxon>
        <taxon>Thermotogati</taxon>
        <taxon>Thermotogota</taxon>
        <taxon>Thermotogae</taxon>
        <taxon>Petrotogales</taxon>
        <taxon>Petrotogaceae</taxon>
        <taxon>Marinitoga</taxon>
    </lineage>
</organism>
<dbReference type="InterPro" id="IPR029056">
    <property type="entry name" value="Ribokinase-like"/>
</dbReference>
<dbReference type="OrthoDB" id="37222at2"/>
<dbReference type="SUPFAM" id="SSF53613">
    <property type="entry name" value="Ribokinase-like"/>
    <property type="match status" value="1"/>
</dbReference>
<dbReference type="Gene3D" id="3.40.1190.20">
    <property type="match status" value="1"/>
</dbReference>
<evidence type="ECO:0000313" key="1">
    <source>
        <dbReference type="EMBL" id="SHF34599.1"/>
    </source>
</evidence>
<dbReference type="RefSeq" id="WP_072866119.1">
    <property type="nucleotide sequence ID" value="NZ_FQUI01000080.1"/>
</dbReference>
<dbReference type="AlphaFoldDB" id="A0A1M5AWK5"/>
<keyword evidence="2" id="KW-1185">Reference proteome</keyword>
<accession>A0A1M5AWK5</accession>
<gene>
    <name evidence="1" type="ORF">SAMN02745164_02279</name>
</gene>
<comment type="caution">
    <text evidence="1">The sequence shown here is derived from an EMBL/GenBank/DDBJ whole genome shotgun (WGS) entry which is preliminary data.</text>
</comment>
<dbReference type="EMBL" id="FQUI01000080">
    <property type="protein sequence ID" value="SHF34599.1"/>
    <property type="molecule type" value="Genomic_DNA"/>
</dbReference>